<dbReference type="InterPro" id="IPR000792">
    <property type="entry name" value="Tscrpt_reg_LuxR_C"/>
</dbReference>
<evidence type="ECO:0000256" key="1">
    <source>
        <dbReference type="ARBA" id="ARBA00023015"/>
    </source>
</evidence>
<dbReference type="GO" id="GO:0006355">
    <property type="term" value="P:regulation of DNA-templated transcription"/>
    <property type="evidence" value="ECO:0007669"/>
    <property type="project" value="InterPro"/>
</dbReference>
<proteinExistence type="predicted"/>
<dbReference type="PANTHER" id="PTHR44688:SF16">
    <property type="entry name" value="DNA-BINDING TRANSCRIPTIONAL ACTIVATOR DEVR_DOSR"/>
    <property type="match status" value="1"/>
</dbReference>
<reference evidence="5 6" key="1">
    <citation type="submission" date="2018-06" db="EMBL/GenBank/DDBJ databases">
        <authorList>
            <consortium name="Pathogen Informatics"/>
            <person name="Doyle S."/>
        </authorList>
    </citation>
    <scope>NUCLEOTIDE SEQUENCE [LARGE SCALE GENOMIC DNA]</scope>
    <source>
        <strain evidence="5 6">NCTC8105</strain>
    </source>
</reference>
<organism evidence="5 6">
    <name type="scientific">Hafnia alvei</name>
    <dbReference type="NCBI Taxonomy" id="569"/>
    <lineage>
        <taxon>Bacteria</taxon>
        <taxon>Pseudomonadati</taxon>
        <taxon>Pseudomonadota</taxon>
        <taxon>Gammaproteobacteria</taxon>
        <taxon>Enterobacterales</taxon>
        <taxon>Hafniaceae</taxon>
        <taxon>Hafnia</taxon>
    </lineage>
</organism>
<dbReference type="Gene3D" id="1.10.10.10">
    <property type="entry name" value="Winged helix-like DNA-binding domain superfamily/Winged helix DNA-binding domain"/>
    <property type="match status" value="1"/>
</dbReference>
<dbReference type="CDD" id="cd06170">
    <property type="entry name" value="LuxR_C_like"/>
    <property type="match status" value="1"/>
</dbReference>
<dbReference type="InterPro" id="IPR016032">
    <property type="entry name" value="Sig_transdc_resp-reg_C-effctor"/>
</dbReference>
<evidence type="ECO:0000256" key="2">
    <source>
        <dbReference type="ARBA" id="ARBA00023125"/>
    </source>
</evidence>
<keyword evidence="3" id="KW-0804">Transcription</keyword>
<dbReference type="PROSITE" id="PS00622">
    <property type="entry name" value="HTH_LUXR_1"/>
    <property type="match status" value="1"/>
</dbReference>
<dbReference type="Pfam" id="PF00196">
    <property type="entry name" value="GerE"/>
    <property type="match status" value="1"/>
</dbReference>
<dbReference type="PRINTS" id="PR00038">
    <property type="entry name" value="HTHLUXR"/>
</dbReference>
<keyword evidence="2" id="KW-0238">DNA-binding</keyword>
<name>A0A377PMS2_HAFAL</name>
<dbReference type="EMBL" id="UGHP01000001">
    <property type="protein sequence ID" value="STQ81459.1"/>
    <property type="molecule type" value="Genomic_DNA"/>
</dbReference>
<dbReference type="SMART" id="SM00421">
    <property type="entry name" value="HTH_LUXR"/>
    <property type="match status" value="1"/>
</dbReference>
<feature type="domain" description="HTH luxR-type" evidence="4">
    <location>
        <begin position="22"/>
        <end position="87"/>
    </location>
</feature>
<dbReference type="Proteomes" id="UP000254821">
    <property type="component" value="Unassembled WGS sequence"/>
</dbReference>
<dbReference type="AlphaFoldDB" id="A0A377PMS2"/>
<dbReference type="SUPFAM" id="SSF46894">
    <property type="entry name" value="C-terminal effector domain of the bipartite response regulators"/>
    <property type="match status" value="1"/>
</dbReference>
<evidence type="ECO:0000313" key="6">
    <source>
        <dbReference type="Proteomes" id="UP000254821"/>
    </source>
</evidence>
<evidence type="ECO:0000259" key="4">
    <source>
        <dbReference type="PROSITE" id="PS50043"/>
    </source>
</evidence>
<dbReference type="InterPro" id="IPR036388">
    <property type="entry name" value="WH-like_DNA-bd_sf"/>
</dbReference>
<dbReference type="GO" id="GO:0003677">
    <property type="term" value="F:DNA binding"/>
    <property type="evidence" value="ECO:0007669"/>
    <property type="project" value="UniProtKB-KW"/>
</dbReference>
<dbReference type="PROSITE" id="PS50043">
    <property type="entry name" value="HTH_LUXR_2"/>
    <property type="match status" value="1"/>
</dbReference>
<dbReference type="PANTHER" id="PTHR44688">
    <property type="entry name" value="DNA-BINDING TRANSCRIPTIONAL ACTIVATOR DEVR_DOSR"/>
    <property type="match status" value="1"/>
</dbReference>
<protein>
    <submittedName>
        <fullName evidence="5">Nitrate/nitrite response regulator protein narL</fullName>
    </submittedName>
</protein>
<accession>A0A377PMS2</accession>
<keyword evidence="1" id="KW-0805">Transcription regulation</keyword>
<gene>
    <name evidence="5" type="primary">narL_3</name>
    <name evidence="5" type="ORF">NCTC8105_03640</name>
</gene>
<evidence type="ECO:0000256" key="3">
    <source>
        <dbReference type="ARBA" id="ARBA00023163"/>
    </source>
</evidence>
<sequence length="89" mass="10075">MVISEALTPVLAASLRESRPSSERDVQQLTPRECDILKLIAQGLPNKMIARKLTITESTVKVHVKHLLKKMKLKSRVEAAVWVLQEKVF</sequence>
<evidence type="ECO:0000313" key="5">
    <source>
        <dbReference type="EMBL" id="STQ81459.1"/>
    </source>
</evidence>